<comment type="caution">
    <text evidence="2">The sequence shown here is derived from an EMBL/GenBank/DDBJ whole genome shotgun (WGS) entry which is preliminary data.</text>
</comment>
<name>A1ZG95_MICM2</name>
<organism evidence="2 3">
    <name type="scientific">Microscilla marina ATCC 23134</name>
    <dbReference type="NCBI Taxonomy" id="313606"/>
    <lineage>
        <taxon>Bacteria</taxon>
        <taxon>Pseudomonadati</taxon>
        <taxon>Bacteroidota</taxon>
        <taxon>Cytophagia</taxon>
        <taxon>Cytophagales</taxon>
        <taxon>Microscillaceae</taxon>
        <taxon>Microscilla</taxon>
    </lineage>
</organism>
<dbReference type="OrthoDB" id="3896938at2"/>
<evidence type="ECO:0000313" key="2">
    <source>
        <dbReference type="EMBL" id="EAY30512.1"/>
    </source>
</evidence>
<keyword evidence="3" id="KW-1185">Reference proteome</keyword>
<sequence length="256" mass="29950">MFKTTEITSNEIVSDNPVHQRLTFAYEEAIKYVSGNLLEIGCGFGRGLETLQKVCDQYTAIDKNDKLIAWLSEQYKDFTFLSQNIPPFTGLQDNTYDFVVSFQVIEHIKDDHLYLKEINRVLKPGGKALITTPNIKYSLTRNPWHIREYTAQELATLMGKYFSQVDTHGVKGNEKVMGYYNQNKKSVEKITRWDVFNLQYRLPRQVLQVPYDILNRMNRKKLQKQDNSLVAQINFDDYYLSDRPDESLDLFYIATK</sequence>
<evidence type="ECO:0000259" key="1">
    <source>
        <dbReference type="Pfam" id="PF08241"/>
    </source>
</evidence>
<feature type="domain" description="Methyltransferase type 11" evidence="1">
    <location>
        <begin position="38"/>
        <end position="130"/>
    </location>
</feature>
<dbReference type="eggNOG" id="COG2227">
    <property type="taxonomic scope" value="Bacteria"/>
</dbReference>
<dbReference type="InterPro" id="IPR029063">
    <property type="entry name" value="SAM-dependent_MTases_sf"/>
</dbReference>
<accession>A1ZG95</accession>
<dbReference type="RefSeq" id="WP_002694747.1">
    <property type="nucleotide sequence ID" value="NZ_AAWS01000006.1"/>
</dbReference>
<dbReference type="GO" id="GO:0008757">
    <property type="term" value="F:S-adenosylmethionine-dependent methyltransferase activity"/>
    <property type="evidence" value="ECO:0007669"/>
    <property type="project" value="InterPro"/>
</dbReference>
<dbReference type="SUPFAM" id="SSF53335">
    <property type="entry name" value="S-adenosyl-L-methionine-dependent methyltransferases"/>
    <property type="match status" value="1"/>
</dbReference>
<protein>
    <recommendedName>
        <fullName evidence="1">Methyltransferase type 11 domain-containing protein</fullName>
    </recommendedName>
</protein>
<proteinExistence type="predicted"/>
<dbReference type="AlphaFoldDB" id="A1ZG95"/>
<dbReference type="Proteomes" id="UP000004095">
    <property type="component" value="Unassembled WGS sequence"/>
</dbReference>
<evidence type="ECO:0000313" key="3">
    <source>
        <dbReference type="Proteomes" id="UP000004095"/>
    </source>
</evidence>
<dbReference type="EMBL" id="AAWS01000006">
    <property type="protein sequence ID" value="EAY30512.1"/>
    <property type="molecule type" value="Genomic_DNA"/>
</dbReference>
<dbReference type="PANTHER" id="PTHR42912">
    <property type="entry name" value="METHYLTRANSFERASE"/>
    <property type="match status" value="1"/>
</dbReference>
<dbReference type="CDD" id="cd02440">
    <property type="entry name" value="AdoMet_MTases"/>
    <property type="match status" value="1"/>
</dbReference>
<dbReference type="Gene3D" id="3.40.50.150">
    <property type="entry name" value="Vaccinia Virus protein VP39"/>
    <property type="match status" value="1"/>
</dbReference>
<dbReference type="InterPro" id="IPR013216">
    <property type="entry name" value="Methyltransf_11"/>
</dbReference>
<dbReference type="Pfam" id="PF08241">
    <property type="entry name" value="Methyltransf_11"/>
    <property type="match status" value="1"/>
</dbReference>
<gene>
    <name evidence="2" type="ORF">M23134_03148</name>
</gene>
<reference evidence="2 3" key="1">
    <citation type="submission" date="2007-01" db="EMBL/GenBank/DDBJ databases">
        <authorList>
            <person name="Haygood M."/>
            <person name="Podell S."/>
            <person name="Anderson C."/>
            <person name="Hopkinson B."/>
            <person name="Roe K."/>
            <person name="Barbeau K."/>
            <person name="Gaasterland T."/>
            <person name="Ferriera S."/>
            <person name="Johnson J."/>
            <person name="Kravitz S."/>
            <person name="Beeson K."/>
            <person name="Sutton G."/>
            <person name="Rogers Y.-H."/>
            <person name="Friedman R."/>
            <person name="Frazier M."/>
            <person name="Venter J.C."/>
        </authorList>
    </citation>
    <scope>NUCLEOTIDE SEQUENCE [LARGE SCALE GENOMIC DNA]</scope>
    <source>
        <strain evidence="2 3">ATCC 23134</strain>
    </source>
</reference>
<dbReference type="InterPro" id="IPR050508">
    <property type="entry name" value="Methyltransf_Superfamily"/>
</dbReference>
<dbReference type="PANTHER" id="PTHR42912:SF93">
    <property type="entry name" value="N6-ADENOSINE-METHYLTRANSFERASE TMT1A"/>
    <property type="match status" value="1"/>
</dbReference>